<feature type="chain" id="PRO_5043358145" evidence="1">
    <location>
        <begin position="21"/>
        <end position="275"/>
    </location>
</feature>
<evidence type="ECO:0000313" key="3">
    <source>
        <dbReference type="EMBL" id="XBM01877.1"/>
    </source>
</evidence>
<keyword evidence="1" id="KW-0732">Signal</keyword>
<organism evidence="3">
    <name type="scientific">Chitinibacter mangrovi</name>
    <dbReference type="NCBI Taxonomy" id="3153927"/>
    <lineage>
        <taxon>Bacteria</taxon>
        <taxon>Pseudomonadati</taxon>
        <taxon>Pseudomonadota</taxon>
        <taxon>Betaproteobacteria</taxon>
        <taxon>Neisseriales</taxon>
        <taxon>Chitinibacteraceae</taxon>
        <taxon>Chitinibacter</taxon>
    </lineage>
</organism>
<dbReference type="PROSITE" id="PS51677">
    <property type="entry name" value="NODB"/>
    <property type="match status" value="1"/>
</dbReference>
<evidence type="ECO:0000256" key="1">
    <source>
        <dbReference type="SAM" id="SignalP"/>
    </source>
</evidence>
<dbReference type="CDD" id="cd10917">
    <property type="entry name" value="CE4_NodB_like_6s_7s"/>
    <property type="match status" value="1"/>
</dbReference>
<dbReference type="RefSeq" id="WP_348946116.1">
    <property type="nucleotide sequence ID" value="NZ_CP157355.1"/>
</dbReference>
<reference evidence="3" key="1">
    <citation type="submission" date="2024-05" db="EMBL/GenBank/DDBJ databases">
        <authorList>
            <person name="Yang L."/>
            <person name="Pan L."/>
        </authorList>
    </citation>
    <scope>NUCLEOTIDE SEQUENCE</scope>
    <source>
        <strain evidence="3">FCG-7</strain>
    </source>
</reference>
<dbReference type="InterPro" id="IPR050248">
    <property type="entry name" value="Polysacc_deacetylase_ArnD"/>
</dbReference>
<name>A0AAU7FBF0_9NEIS</name>
<dbReference type="Gene3D" id="3.20.20.370">
    <property type="entry name" value="Glycoside hydrolase/deacetylase"/>
    <property type="match status" value="1"/>
</dbReference>
<dbReference type="AlphaFoldDB" id="A0AAU7FBF0"/>
<keyword evidence="3" id="KW-0378">Hydrolase</keyword>
<sequence>MRLSSGLILASLMLSHLVLAQTPPRLRTPVIDNRGQVPAATLERQAQQFPATFFLEGAGDKKEIAFTFDDGPSADTPALLDVLKKENVKATFFWLGQSVLQHPDIVKRALAEGHVLANHSFSHPNLSKMADDAQWWDAQLQRTQQAFQKVVGFQPAMMRPPYGFLNDSQISKLKEQGMTAILWSVDSADWYHTWQNNADDVASGKIDAVIRQYIHPEAIVLMHDAGGRGRQPTVMAVQALIPALREQGYRFTTVDRLLGIPAKLPTSAKVSTVAP</sequence>
<dbReference type="GO" id="GO:0005975">
    <property type="term" value="P:carbohydrate metabolic process"/>
    <property type="evidence" value="ECO:0007669"/>
    <property type="project" value="InterPro"/>
</dbReference>
<gene>
    <name evidence="3" type="ORF">ABHF33_06310</name>
</gene>
<dbReference type="GO" id="GO:0016810">
    <property type="term" value="F:hydrolase activity, acting on carbon-nitrogen (but not peptide) bonds"/>
    <property type="evidence" value="ECO:0007669"/>
    <property type="project" value="InterPro"/>
</dbReference>
<dbReference type="InterPro" id="IPR011330">
    <property type="entry name" value="Glyco_hydro/deAcase_b/a-brl"/>
</dbReference>
<feature type="signal peptide" evidence="1">
    <location>
        <begin position="1"/>
        <end position="20"/>
    </location>
</feature>
<proteinExistence type="predicted"/>
<accession>A0AAU7FBF0</accession>
<evidence type="ECO:0000259" key="2">
    <source>
        <dbReference type="PROSITE" id="PS51677"/>
    </source>
</evidence>
<protein>
    <submittedName>
        <fullName evidence="3">Polysaccharide deacetylase family protein</fullName>
        <ecNumber evidence="3">3.-.-.-</ecNumber>
    </submittedName>
</protein>
<dbReference type="EMBL" id="CP157355">
    <property type="protein sequence ID" value="XBM01877.1"/>
    <property type="molecule type" value="Genomic_DNA"/>
</dbReference>
<dbReference type="KEGG" id="cmav:ABHF33_06310"/>
<dbReference type="SUPFAM" id="SSF88713">
    <property type="entry name" value="Glycoside hydrolase/deacetylase"/>
    <property type="match status" value="1"/>
</dbReference>
<dbReference type="InterPro" id="IPR002509">
    <property type="entry name" value="NODB_dom"/>
</dbReference>
<dbReference type="Pfam" id="PF01522">
    <property type="entry name" value="Polysacc_deac_1"/>
    <property type="match status" value="1"/>
</dbReference>
<feature type="domain" description="NodB homology" evidence="2">
    <location>
        <begin position="62"/>
        <end position="252"/>
    </location>
</feature>
<dbReference type="PANTHER" id="PTHR10587">
    <property type="entry name" value="GLYCOSYL TRANSFERASE-RELATED"/>
    <property type="match status" value="1"/>
</dbReference>
<dbReference type="EC" id="3.-.-.-" evidence="3"/>